<dbReference type="SMART" id="SM00448">
    <property type="entry name" value="REC"/>
    <property type="match status" value="1"/>
</dbReference>
<dbReference type="GO" id="GO:0000156">
    <property type="term" value="F:phosphorelay response regulator activity"/>
    <property type="evidence" value="ECO:0007669"/>
    <property type="project" value="TreeGrafter"/>
</dbReference>
<evidence type="ECO:0000259" key="7">
    <source>
        <dbReference type="PROSITE" id="PS50110"/>
    </source>
</evidence>
<feature type="domain" description="Response regulatory" evidence="7">
    <location>
        <begin position="8"/>
        <end position="124"/>
    </location>
</feature>
<dbReference type="GO" id="GO:0032993">
    <property type="term" value="C:protein-DNA complex"/>
    <property type="evidence" value="ECO:0007669"/>
    <property type="project" value="TreeGrafter"/>
</dbReference>
<feature type="modified residue" description="4-aspartylphosphate" evidence="6">
    <location>
        <position position="57"/>
    </location>
</feature>
<protein>
    <submittedName>
        <fullName evidence="8">DNA-binding response OmpR family regulator</fullName>
    </submittedName>
</protein>
<dbReference type="PROSITE" id="PS50110">
    <property type="entry name" value="RESPONSE_REGULATORY"/>
    <property type="match status" value="1"/>
</dbReference>
<dbReference type="Gene3D" id="3.40.50.2300">
    <property type="match status" value="1"/>
</dbReference>
<dbReference type="EMBL" id="JACHGJ010000001">
    <property type="protein sequence ID" value="MBB6478599.1"/>
    <property type="molecule type" value="Genomic_DNA"/>
</dbReference>
<evidence type="ECO:0000256" key="2">
    <source>
        <dbReference type="ARBA" id="ARBA00023012"/>
    </source>
</evidence>
<organism evidence="8 9">
    <name type="scientific">Spirochaeta isovalerica</name>
    <dbReference type="NCBI Taxonomy" id="150"/>
    <lineage>
        <taxon>Bacteria</taxon>
        <taxon>Pseudomonadati</taxon>
        <taxon>Spirochaetota</taxon>
        <taxon>Spirochaetia</taxon>
        <taxon>Spirochaetales</taxon>
        <taxon>Spirochaetaceae</taxon>
        <taxon>Spirochaeta</taxon>
    </lineage>
</organism>
<evidence type="ECO:0000256" key="5">
    <source>
        <dbReference type="ARBA" id="ARBA00023163"/>
    </source>
</evidence>
<dbReference type="InterPro" id="IPR011006">
    <property type="entry name" value="CheY-like_superfamily"/>
</dbReference>
<evidence type="ECO:0000256" key="6">
    <source>
        <dbReference type="PROSITE-ProRule" id="PRU00169"/>
    </source>
</evidence>
<gene>
    <name evidence="8" type="ORF">HNR50_000232</name>
</gene>
<evidence type="ECO:0000256" key="4">
    <source>
        <dbReference type="ARBA" id="ARBA00023125"/>
    </source>
</evidence>
<dbReference type="PANTHER" id="PTHR48111:SF1">
    <property type="entry name" value="TWO-COMPONENT RESPONSE REGULATOR ORR33"/>
    <property type="match status" value="1"/>
</dbReference>
<accession>A0A841R6H4</accession>
<keyword evidence="1 6" id="KW-0597">Phosphoprotein</keyword>
<keyword evidence="3" id="KW-0805">Transcription regulation</keyword>
<dbReference type="GO" id="GO:0005829">
    <property type="term" value="C:cytosol"/>
    <property type="evidence" value="ECO:0007669"/>
    <property type="project" value="TreeGrafter"/>
</dbReference>
<keyword evidence="2" id="KW-0902">Two-component regulatory system</keyword>
<dbReference type="InterPro" id="IPR001789">
    <property type="entry name" value="Sig_transdc_resp-reg_receiver"/>
</dbReference>
<proteinExistence type="predicted"/>
<dbReference type="Proteomes" id="UP000587760">
    <property type="component" value="Unassembled WGS sequence"/>
</dbReference>
<dbReference type="CDD" id="cd19920">
    <property type="entry name" value="REC_PA4781-like"/>
    <property type="match status" value="1"/>
</dbReference>
<name>A0A841R6H4_9SPIO</name>
<sequence length="198" mass="22105">MVENRSSLILIVDDNVSNLQVLGAVLSGKGYEIAVAADAGEALDFLSTDVPDLILLDIMMPGTDGFELCRIIKQMEKLAEVPVLFLTALTDPDSIVKGFDSGAVDYISKPFNNAELLARIKTHLGLKKAREELKILRGTLPICVRCRKIKDEDGYWQLVEEYIESHTELLFSHGLCDSCSKELYGKYDWYNKEGKDKS</sequence>
<evidence type="ECO:0000256" key="1">
    <source>
        <dbReference type="ARBA" id="ARBA00022553"/>
    </source>
</evidence>
<keyword evidence="9" id="KW-1185">Reference proteome</keyword>
<keyword evidence="5" id="KW-0804">Transcription</keyword>
<dbReference type="AlphaFoldDB" id="A0A841R6H4"/>
<evidence type="ECO:0000313" key="9">
    <source>
        <dbReference type="Proteomes" id="UP000587760"/>
    </source>
</evidence>
<dbReference type="GO" id="GO:0006355">
    <property type="term" value="P:regulation of DNA-templated transcription"/>
    <property type="evidence" value="ECO:0007669"/>
    <property type="project" value="TreeGrafter"/>
</dbReference>
<dbReference type="Pfam" id="PF00072">
    <property type="entry name" value="Response_reg"/>
    <property type="match status" value="1"/>
</dbReference>
<dbReference type="SUPFAM" id="SSF52172">
    <property type="entry name" value="CheY-like"/>
    <property type="match status" value="1"/>
</dbReference>
<dbReference type="InterPro" id="IPR039420">
    <property type="entry name" value="WalR-like"/>
</dbReference>
<evidence type="ECO:0000313" key="8">
    <source>
        <dbReference type="EMBL" id="MBB6478599.1"/>
    </source>
</evidence>
<dbReference type="GO" id="GO:0000976">
    <property type="term" value="F:transcription cis-regulatory region binding"/>
    <property type="evidence" value="ECO:0007669"/>
    <property type="project" value="TreeGrafter"/>
</dbReference>
<keyword evidence="4 8" id="KW-0238">DNA-binding</keyword>
<comment type="caution">
    <text evidence="8">The sequence shown here is derived from an EMBL/GenBank/DDBJ whole genome shotgun (WGS) entry which is preliminary data.</text>
</comment>
<dbReference type="PANTHER" id="PTHR48111">
    <property type="entry name" value="REGULATOR OF RPOS"/>
    <property type="match status" value="1"/>
</dbReference>
<reference evidence="8 9" key="1">
    <citation type="submission" date="2020-08" db="EMBL/GenBank/DDBJ databases">
        <title>Genomic Encyclopedia of Type Strains, Phase IV (KMG-IV): sequencing the most valuable type-strain genomes for metagenomic binning, comparative biology and taxonomic classification.</title>
        <authorList>
            <person name="Goeker M."/>
        </authorList>
    </citation>
    <scope>NUCLEOTIDE SEQUENCE [LARGE SCALE GENOMIC DNA]</scope>
    <source>
        <strain evidence="8 9">DSM 2461</strain>
    </source>
</reference>
<dbReference type="RefSeq" id="WP_184742591.1">
    <property type="nucleotide sequence ID" value="NZ_JACHGJ010000001.1"/>
</dbReference>
<evidence type="ECO:0000256" key="3">
    <source>
        <dbReference type="ARBA" id="ARBA00023015"/>
    </source>
</evidence>